<keyword evidence="3" id="KW-0057">Aromatic amino acid biosynthesis</keyword>
<keyword evidence="6" id="KW-1185">Reference proteome</keyword>
<dbReference type="InterPro" id="IPR036291">
    <property type="entry name" value="NAD(P)-bd_dom_sf"/>
</dbReference>
<evidence type="ECO:0000259" key="4">
    <source>
        <dbReference type="Pfam" id="PF08501"/>
    </source>
</evidence>
<feature type="domain" description="Shikimate dehydrogenase substrate binding N-terminal" evidence="4">
    <location>
        <begin position="11"/>
        <end position="98"/>
    </location>
</feature>
<evidence type="ECO:0000256" key="1">
    <source>
        <dbReference type="ARBA" id="ARBA00004871"/>
    </source>
</evidence>
<organism evidence="5 6">
    <name type="scientific">Novosphingobium beihaiensis</name>
    <dbReference type="NCBI Taxonomy" id="2930389"/>
    <lineage>
        <taxon>Bacteria</taxon>
        <taxon>Pseudomonadati</taxon>
        <taxon>Pseudomonadota</taxon>
        <taxon>Alphaproteobacteria</taxon>
        <taxon>Sphingomonadales</taxon>
        <taxon>Sphingomonadaceae</taxon>
        <taxon>Novosphingobium</taxon>
    </lineage>
</organism>
<dbReference type="NCBIfam" id="NF009201">
    <property type="entry name" value="PRK12549.1"/>
    <property type="match status" value="1"/>
</dbReference>
<evidence type="ECO:0000313" key="5">
    <source>
        <dbReference type="EMBL" id="MCJ2189109.1"/>
    </source>
</evidence>
<dbReference type="SUPFAM" id="SSF51735">
    <property type="entry name" value="NAD(P)-binding Rossmann-fold domains"/>
    <property type="match status" value="1"/>
</dbReference>
<protein>
    <submittedName>
        <fullName evidence="5">Shikimate dehydrogenase</fullName>
        <ecNumber evidence="5">1.1.1.25</ecNumber>
    </submittedName>
</protein>
<dbReference type="Pfam" id="PF08501">
    <property type="entry name" value="Shikimate_dh_N"/>
    <property type="match status" value="1"/>
</dbReference>
<keyword evidence="2 5" id="KW-0560">Oxidoreductase</keyword>
<dbReference type="EC" id="1.1.1.25" evidence="5"/>
<dbReference type="InterPro" id="IPR046346">
    <property type="entry name" value="Aminoacid_DH-like_N_sf"/>
</dbReference>
<comment type="caution">
    <text evidence="5">The sequence shown here is derived from an EMBL/GenBank/DDBJ whole genome shotgun (WGS) entry which is preliminary data.</text>
</comment>
<reference evidence="5 6" key="1">
    <citation type="submission" date="2022-04" db="EMBL/GenBank/DDBJ databases">
        <title>Identification of a novel bacterium isolated from mangrove sediments.</title>
        <authorList>
            <person name="Pan X."/>
        </authorList>
    </citation>
    <scope>NUCLEOTIDE SEQUENCE [LARGE SCALE GENOMIC DNA]</scope>
    <source>
        <strain evidence="5 6">B2638</strain>
    </source>
</reference>
<evidence type="ECO:0000313" key="6">
    <source>
        <dbReference type="Proteomes" id="UP001202281"/>
    </source>
</evidence>
<keyword evidence="3" id="KW-0028">Amino-acid biosynthesis</keyword>
<dbReference type="InterPro" id="IPR022893">
    <property type="entry name" value="Shikimate_DH_fam"/>
</dbReference>
<name>A0ABT0BVP8_9SPHN</name>
<comment type="pathway">
    <text evidence="1">Metabolic intermediate biosynthesis; chorismate biosynthesis; chorismate from D-erythrose 4-phosphate and phosphoenolpyruvate: step 4/7.</text>
</comment>
<dbReference type="SUPFAM" id="SSF53223">
    <property type="entry name" value="Aminoacid dehydrogenase-like, N-terminal domain"/>
    <property type="match status" value="1"/>
</dbReference>
<accession>A0ABT0BVP8</accession>
<dbReference type="PANTHER" id="PTHR21089:SF1">
    <property type="entry name" value="BIFUNCTIONAL 3-DEHYDROQUINATE DEHYDRATASE_SHIKIMATE DEHYDROGENASE, CHLOROPLASTIC"/>
    <property type="match status" value="1"/>
</dbReference>
<dbReference type="RefSeq" id="WP_243924316.1">
    <property type="nucleotide sequence ID" value="NZ_JALHLG010000064.1"/>
</dbReference>
<dbReference type="GO" id="GO:0004764">
    <property type="term" value="F:shikimate 3-dehydrogenase (NADP+) activity"/>
    <property type="evidence" value="ECO:0007669"/>
    <property type="project" value="UniProtKB-EC"/>
</dbReference>
<evidence type="ECO:0000256" key="3">
    <source>
        <dbReference type="ARBA" id="ARBA00023141"/>
    </source>
</evidence>
<dbReference type="InterPro" id="IPR003462">
    <property type="entry name" value="ODC_Mu_crystall"/>
</dbReference>
<dbReference type="CDD" id="cd01065">
    <property type="entry name" value="NAD_bind_Shikimate_DH"/>
    <property type="match status" value="1"/>
</dbReference>
<dbReference type="Proteomes" id="UP001202281">
    <property type="component" value="Unassembled WGS sequence"/>
</dbReference>
<dbReference type="Gene3D" id="3.40.50.10860">
    <property type="entry name" value="Leucine Dehydrogenase, chain A, domain 1"/>
    <property type="match status" value="1"/>
</dbReference>
<dbReference type="EMBL" id="JALHLG010000064">
    <property type="protein sequence ID" value="MCJ2189109.1"/>
    <property type="molecule type" value="Genomic_DNA"/>
</dbReference>
<proteinExistence type="predicted"/>
<dbReference type="Gene3D" id="3.40.50.720">
    <property type="entry name" value="NAD(P)-binding Rossmann-like Domain"/>
    <property type="match status" value="1"/>
</dbReference>
<dbReference type="Pfam" id="PF02423">
    <property type="entry name" value="OCD_Mu_crystall"/>
    <property type="match status" value="1"/>
</dbReference>
<evidence type="ECO:0000256" key="2">
    <source>
        <dbReference type="ARBA" id="ARBA00023002"/>
    </source>
</evidence>
<dbReference type="InterPro" id="IPR013708">
    <property type="entry name" value="Shikimate_DH-bd_N"/>
</dbReference>
<gene>
    <name evidence="5" type="ORF">MTR66_20145</name>
</gene>
<sequence>MSDRQTVVAGLIGRGIAASASPAIHEGEAQAQGLAMSYLRVDFDRLGLPDSALADTLDFLAGIGFAGVNVTHPFKQQVMDLLDEVEDTARAMGAVNCVRFENGRKIGFNSDWIGFGWLLESEFPGERFDRVAQIGAGGAGSATAFALLHRGVRELRLFDTDAARREALAERLRLSFPDVRVTVCETPQTAIEGCDGIVQSTPVGMAAHPGMPFDPGLLRTGQWLADVIYFPRESELVLAARAKGLKAVGGEAMVVGQAADPFHRFTGLSPDRGRMMNALRHRLGAAAPEHPQT</sequence>
<dbReference type="PANTHER" id="PTHR21089">
    <property type="entry name" value="SHIKIMATE DEHYDROGENASE"/>
    <property type="match status" value="1"/>
</dbReference>